<keyword evidence="6" id="KW-0282">Flagellum</keyword>
<evidence type="ECO:0000256" key="5">
    <source>
        <dbReference type="ARBA" id="ARBA00022737"/>
    </source>
</evidence>
<dbReference type="PANTHER" id="PTHR13720">
    <property type="entry name" value="WD-40 REPEAT PROTEIN"/>
    <property type="match status" value="1"/>
</dbReference>
<feature type="region of interest" description="Disordered" evidence="14">
    <location>
        <begin position="661"/>
        <end position="705"/>
    </location>
</feature>
<keyword evidence="5" id="KW-0677">Repeat</keyword>
<dbReference type="InterPro" id="IPR015943">
    <property type="entry name" value="WD40/YVTN_repeat-like_dom_sf"/>
</dbReference>
<evidence type="ECO:0000256" key="14">
    <source>
        <dbReference type="SAM" id="MobiDB-lite"/>
    </source>
</evidence>
<dbReference type="EMBL" id="VVIM01000007">
    <property type="protein sequence ID" value="KAB0796316.1"/>
    <property type="molecule type" value="Genomic_DNA"/>
</dbReference>
<feature type="compositionally biased region" description="Polar residues" evidence="14">
    <location>
        <begin position="688"/>
        <end position="697"/>
    </location>
</feature>
<organism evidence="15 16">
    <name type="scientific">Photinus pyralis</name>
    <name type="common">Common eastern firefly</name>
    <name type="synonym">Lampyris pyralis</name>
    <dbReference type="NCBI Taxonomy" id="7054"/>
    <lineage>
        <taxon>Eukaryota</taxon>
        <taxon>Metazoa</taxon>
        <taxon>Ecdysozoa</taxon>
        <taxon>Arthropoda</taxon>
        <taxon>Hexapoda</taxon>
        <taxon>Insecta</taxon>
        <taxon>Pterygota</taxon>
        <taxon>Neoptera</taxon>
        <taxon>Endopterygota</taxon>
        <taxon>Coleoptera</taxon>
        <taxon>Polyphaga</taxon>
        <taxon>Elateriformia</taxon>
        <taxon>Elateroidea</taxon>
        <taxon>Lampyridae</taxon>
        <taxon>Lampyrinae</taxon>
        <taxon>Photinus</taxon>
    </lineage>
</organism>
<keyword evidence="7" id="KW-0969">Cilium</keyword>
<dbReference type="InterPro" id="IPR001680">
    <property type="entry name" value="WD40_rpt"/>
</dbReference>
<evidence type="ECO:0000256" key="7">
    <source>
        <dbReference type="ARBA" id="ARBA00023069"/>
    </source>
</evidence>
<feature type="repeat" description="WD" evidence="13">
    <location>
        <begin position="579"/>
        <end position="620"/>
    </location>
</feature>
<evidence type="ECO:0000256" key="11">
    <source>
        <dbReference type="ARBA" id="ARBA00046056"/>
    </source>
</evidence>
<feature type="repeat" description="WD" evidence="13">
    <location>
        <begin position="495"/>
        <end position="528"/>
    </location>
</feature>
<evidence type="ECO:0000256" key="2">
    <source>
        <dbReference type="ARBA" id="ARBA00004496"/>
    </source>
</evidence>
<dbReference type="OrthoDB" id="6252103at2759"/>
<evidence type="ECO:0000313" key="16">
    <source>
        <dbReference type="Proteomes" id="UP000327044"/>
    </source>
</evidence>
<protein>
    <recommendedName>
        <fullName evidence="10">Cilia- and flagella-associated protein 52</fullName>
    </recommendedName>
</protein>
<evidence type="ECO:0000256" key="10">
    <source>
        <dbReference type="ARBA" id="ARBA00029552"/>
    </source>
</evidence>
<evidence type="ECO:0000313" key="15">
    <source>
        <dbReference type="EMBL" id="KAB0796316.1"/>
    </source>
</evidence>
<comment type="similarity">
    <text evidence="9">Belongs to the CFAP52 family.</text>
</comment>
<dbReference type="PROSITE" id="PS50294">
    <property type="entry name" value="WD_REPEATS_REGION"/>
    <property type="match status" value="3"/>
</dbReference>
<gene>
    <name evidence="15" type="ORF">PPYR_10377</name>
</gene>
<dbReference type="InParanoid" id="A0A5N4AG95"/>
<keyword evidence="4 13" id="KW-0853">WD repeat</keyword>
<dbReference type="FunFam" id="2.130.10.10:FF:001320">
    <property type="entry name" value="Predicted protein"/>
    <property type="match status" value="1"/>
</dbReference>
<dbReference type="InterPro" id="IPR050630">
    <property type="entry name" value="WD_repeat_EMAP"/>
</dbReference>
<feature type="repeat" description="WD" evidence="13">
    <location>
        <begin position="451"/>
        <end position="485"/>
    </location>
</feature>
<dbReference type="CDD" id="cd00200">
    <property type="entry name" value="WD40"/>
    <property type="match status" value="1"/>
</dbReference>
<reference evidence="15 16" key="1">
    <citation type="journal article" date="2018" name="Elife">
        <title>Firefly genomes illuminate parallel origins of bioluminescence in beetles.</title>
        <authorList>
            <person name="Fallon T.R."/>
            <person name="Lower S.E."/>
            <person name="Chang C.H."/>
            <person name="Bessho-Uehara M."/>
            <person name="Martin G.J."/>
            <person name="Bewick A.J."/>
            <person name="Behringer M."/>
            <person name="Debat H.J."/>
            <person name="Wong I."/>
            <person name="Day J.C."/>
            <person name="Suvorov A."/>
            <person name="Silva C.J."/>
            <person name="Stanger-Hall K.F."/>
            <person name="Hall D.W."/>
            <person name="Schmitz R.J."/>
            <person name="Nelson D.R."/>
            <person name="Lewis S.M."/>
            <person name="Shigenobu S."/>
            <person name="Bybee S.M."/>
            <person name="Larracuente A.M."/>
            <person name="Oba Y."/>
            <person name="Weng J.K."/>
        </authorList>
    </citation>
    <scope>NUCLEOTIDE SEQUENCE [LARGE SCALE GENOMIC DNA]</scope>
    <source>
        <strain evidence="15">1611_PpyrPB1</strain>
        <tissue evidence="15">Whole body</tissue>
    </source>
</reference>
<dbReference type="Proteomes" id="UP000327044">
    <property type="component" value="Unassembled WGS sequence"/>
</dbReference>
<evidence type="ECO:0000256" key="8">
    <source>
        <dbReference type="ARBA" id="ARBA00023273"/>
    </source>
</evidence>
<evidence type="ECO:0000256" key="1">
    <source>
        <dbReference type="ARBA" id="ARBA00004230"/>
    </source>
</evidence>
<evidence type="ECO:0000256" key="12">
    <source>
        <dbReference type="ARBA" id="ARBA00047117"/>
    </source>
</evidence>
<dbReference type="PROSITE" id="PS50082">
    <property type="entry name" value="WD_REPEATS_2"/>
    <property type="match status" value="5"/>
</dbReference>
<dbReference type="AlphaFoldDB" id="A0A5N4AG95"/>
<dbReference type="SMART" id="SM00320">
    <property type="entry name" value="WD40"/>
    <property type="match status" value="12"/>
</dbReference>
<accession>A0A5N4AG95</accession>
<dbReference type="GO" id="GO:0031514">
    <property type="term" value="C:motile cilium"/>
    <property type="evidence" value="ECO:0007669"/>
    <property type="project" value="UniProtKB-SubCell"/>
</dbReference>
<feature type="repeat" description="WD" evidence="13">
    <location>
        <begin position="621"/>
        <end position="653"/>
    </location>
</feature>
<dbReference type="InterPro" id="IPR019775">
    <property type="entry name" value="WD40_repeat_CS"/>
</dbReference>
<dbReference type="GO" id="GO:0005930">
    <property type="term" value="C:axoneme"/>
    <property type="evidence" value="ECO:0007669"/>
    <property type="project" value="UniProtKB-ARBA"/>
</dbReference>
<keyword evidence="8" id="KW-0966">Cell projection</keyword>
<comment type="function">
    <text evidence="11">Microtubule inner protein (MIP) part of the dynein-decorated doublet microtubules (DMTs) in cilia axoneme. Important for proper ciliary and flagellar beating. May act in cooperation with CFAP45 and axonemal dynein subunit DNAH11. May play a role in cell growth and/or survival.</text>
</comment>
<feature type="compositionally biased region" description="Basic and acidic residues" evidence="14">
    <location>
        <begin position="677"/>
        <end position="687"/>
    </location>
</feature>
<name>A0A5N4AG95_PHOPY</name>
<comment type="caution">
    <text evidence="15">The sequence shown here is derived from an EMBL/GenBank/DDBJ whole genome shotgun (WGS) entry which is preliminary data.</text>
</comment>
<keyword evidence="16" id="KW-1185">Reference proteome</keyword>
<dbReference type="Pfam" id="PF00400">
    <property type="entry name" value="WD40"/>
    <property type="match status" value="5"/>
</dbReference>
<dbReference type="FunFam" id="2.130.10.10:FF:000207">
    <property type="entry name" value="Cilia- and flagella-associated protein 52"/>
    <property type="match status" value="1"/>
</dbReference>
<comment type="subcellular location">
    <subcellularLocation>
        <location evidence="1">Cell projection</location>
        <location evidence="1">Cilium</location>
        <location evidence="1">Flagellum</location>
    </subcellularLocation>
    <subcellularLocation>
        <location evidence="2">Cytoplasm</location>
    </subcellularLocation>
</comment>
<comment type="subunit">
    <text evidence="12">Microtubule inner protein component of sperm flagellar doublet microtubules. Interacts with BRCA2. Interacts with the CCT chaperonin complex. Interacts with HSP70. Interacts with AK8. Interacts with CFAP45. Interacts with DNAI1. Interacts with IQDC.</text>
</comment>
<keyword evidence="3" id="KW-0963">Cytoplasm</keyword>
<evidence type="ECO:0000256" key="13">
    <source>
        <dbReference type="PROSITE-ProRule" id="PRU00221"/>
    </source>
</evidence>
<feature type="repeat" description="WD" evidence="13">
    <location>
        <begin position="366"/>
        <end position="407"/>
    </location>
</feature>
<evidence type="ECO:0000256" key="3">
    <source>
        <dbReference type="ARBA" id="ARBA00022490"/>
    </source>
</evidence>
<sequence length="724" mass="78933">MAELEGEVGDLEVNAIIGFDGAIVGGLKVHPDGEHIVFPIGNKVAIQHWSTKRQYFLSGHTNVISAIDVSSSGKYIASGQINHIGFKAPVIIWDFYKRVMLSRHEIHKVRIEALKFSTDDRYVTSLGGRDCGNIVVWNVEAGALLSGTEASRGSKGEATCLCACNIRGECFISGGDGNLIVWGIDVVARSIAGFDVNMSKLKRVIYCMEMNERDEVCYCGTSTGDILKVRLNFHPNSEILLPVKPPIMQGCFTKMSSKPLPKGVVDLYGQGVRSLVLFKNGRLLVGAGDGTVDLVEEKKSSKVVHEPATGGFKLPSHPLLRVLKSTNVKSSVTSLQMFRENTILAGTSNCEIFMIDFSTFETDLVVTCHNSAIYCVAFPYQFSEVFATGGKDDVRLWSVDTSQELLRIKVPNFSCSAIEFAHDGKSIITAWNDGVIRAFTPLSGRMMYAIMNAHNKGASALATTHHGRTLVTGGCEGQVRLWDISPTKQKLLITLKAHNGPISEIHVNKADDEAVSASTDGSCIVWDIIHQCRKQVLFSNTLFMCVRYYPTDVQILTGGSDRKLGYWEALDGNLVREVEGSQSGAVNSLDISSDGVFFTTAGNDQIVKLWKYQEGITTHIGIGHSAVVTAVRFSPDMEFIVSTSAAGSIFVWKNPFYLTPSQTPTPDNKVTASTVKEGSEERVEDLPSTRSSVQSPKSGDEKTVPKEKTCLCPCVKNNQDKSNA</sequence>
<evidence type="ECO:0000256" key="4">
    <source>
        <dbReference type="ARBA" id="ARBA00022574"/>
    </source>
</evidence>
<evidence type="ECO:0000256" key="9">
    <source>
        <dbReference type="ARBA" id="ARBA00029456"/>
    </source>
</evidence>
<evidence type="ECO:0000256" key="6">
    <source>
        <dbReference type="ARBA" id="ARBA00022846"/>
    </source>
</evidence>
<dbReference type="FunCoup" id="A0A5N4AG95">
    <property type="interactions" value="12"/>
</dbReference>
<dbReference type="SUPFAM" id="SSF50978">
    <property type="entry name" value="WD40 repeat-like"/>
    <property type="match status" value="2"/>
</dbReference>
<dbReference type="InterPro" id="IPR036322">
    <property type="entry name" value="WD40_repeat_dom_sf"/>
</dbReference>
<dbReference type="Gene3D" id="2.130.10.10">
    <property type="entry name" value="YVTN repeat-like/Quinoprotein amine dehydrogenase"/>
    <property type="match status" value="3"/>
</dbReference>
<feature type="compositionally biased region" description="Polar residues" evidence="14">
    <location>
        <begin position="661"/>
        <end position="676"/>
    </location>
</feature>
<proteinExistence type="inferred from homology"/>
<dbReference type="PROSITE" id="PS00678">
    <property type="entry name" value="WD_REPEATS_1"/>
    <property type="match status" value="1"/>
</dbReference>
<dbReference type="PANTHER" id="PTHR13720:SF14">
    <property type="entry name" value="CILIA- AND FLAGELLA-ASSOCIATED PROTEIN 52"/>
    <property type="match status" value="1"/>
</dbReference>